<keyword evidence="5 7" id="KW-0863">Zinc-finger</keyword>
<dbReference type="InterPro" id="IPR055499">
    <property type="entry name" value="DUF7071"/>
</dbReference>
<gene>
    <name evidence="11" type="ORF">RCC_11106</name>
</gene>
<dbReference type="PANTHER" id="PTHR11477:SF11">
    <property type="entry name" value="TRANSCRIPTION FACTOR BYE1"/>
    <property type="match status" value="1"/>
</dbReference>
<dbReference type="GO" id="GO:0006362">
    <property type="term" value="P:transcription elongation by RNA polymerase I"/>
    <property type="evidence" value="ECO:0007669"/>
    <property type="project" value="TreeGrafter"/>
</dbReference>
<evidence type="ECO:0000256" key="6">
    <source>
        <dbReference type="ARBA" id="ARBA00022833"/>
    </source>
</evidence>
<evidence type="ECO:0000259" key="10">
    <source>
        <dbReference type="PROSITE" id="PS51321"/>
    </source>
</evidence>
<dbReference type="GeneID" id="35606136"/>
<dbReference type="GO" id="GO:0008270">
    <property type="term" value="F:zinc ion binding"/>
    <property type="evidence" value="ECO:0007669"/>
    <property type="project" value="UniProtKB-KW"/>
</dbReference>
<dbReference type="InterPro" id="IPR001965">
    <property type="entry name" value="Znf_PHD"/>
</dbReference>
<dbReference type="Pfam" id="PF07744">
    <property type="entry name" value="SPOC"/>
    <property type="match status" value="1"/>
</dbReference>
<evidence type="ECO:0000256" key="3">
    <source>
        <dbReference type="ARBA" id="ARBA00021616"/>
    </source>
</evidence>
<dbReference type="InterPro" id="IPR012921">
    <property type="entry name" value="SPOC_C"/>
</dbReference>
<dbReference type="Pfam" id="PF20826">
    <property type="entry name" value="PHD_5"/>
    <property type="match status" value="1"/>
</dbReference>
<feature type="region of interest" description="Disordered" evidence="8">
    <location>
        <begin position="126"/>
        <end position="162"/>
    </location>
</feature>
<dbReference type="InterPro" id="IPR019786">
    <property type="entry name" value="Zinc_finger_PHD-type_CS"/>
</dbReference>
<dbReference type="SMART" id="SM00510">
    <property type="entry name" value="TFS2M"/>
    <property type="match status" value="1"/>
</dbReference>
<evidence type="ECO:0000256" key="8">
    <source>
        <dbReference type="SAM" id="MobiDB-lite"/>
    </source>
</evidence>
<feature type="region of interest" description="Disordered" evidence="8">
    <location>
        <begin position="1"/>
        <end position="54"/>
    </location>
</feature>
<feature type="region of interest" description="Disordered" evidence="8">
    <location>
        <begin position="410"/>
        <end position="473"/>
    </location>
</feature>
<dbReference type="PROSITE" id="PS51321">
    <property type="entry name" value="TFIIS_CENTRAL"/>
    <property type="match status" value="1"/>
</dbReference>
<feature type="region of interest" description="Disordered" evidence="8">
    <location>
        <begin position="694"/>
        <end position="769"/>
    </location>
</feature>
<feature type="compositionally biased region" description="Basic and acidic residues" evidence="8">
    <location>
        <begin position="126"/>
        <end position="137"/>
    </location>
</feature>
<keyword evidence="6" id="KW-0862">Zinc</keyword>
<dbReference type="RefSeq" id="XP_023632098.1">
    <property type="nucleotide sequence ID" value="XM_023776330.1"/>
</dbReference>
<dbReference type="PROSITE" id="PS50016">
    <property type="entry name" value="ZF_PHD_2"/>
    <property type="match status" value="1"/>
</dbReference>
<feature type="compositionally biased region" description="Basic and acidic residues" evidence="8">
    <location>
        <begin position="228"/>
        <end position="238"/>
    </location>
</feature>
<dbReference type="GO" id="GO:0031440">
    <property type="term" value="P:regulation of mRNA 3'-end processing"/>
    <property type="evidence" value="ECO:0007669"/>
    <property type="project" value="TreeGrafter"/>
</dbReference>
<dbReference type="InterPro" id="IPR013083">
    <property type="entry name" value="Znf_RING/FYVE/PHD"/>
</dbReference>
<dbReference type="Proteomes" id="UP000225277">
    <property type="component" value="Unassembled WGS sequence"/>
</dbReference>
<sequence>MSDEPRRSGRATKGQHKNASSSPAPNTKPTKTVKGKPTKKSAETEPAPNEDEPEEVIRCVCGNTNPHDRRAFVSCDACEVWQHNVCMGVTDDDEELPEHYFCEQCRPEEHQETVQSMQRGERIWENRNRMYQNEKKMSKSRKSKGRAGEDSKPAWLKKDIPPLEMEPAELTQHVEPVEQAEPAPVPAAAPTPAPVATNGGQDATSNSKRKREDTIDHQVTPSAETAAQDEKPNKPSRQEKRRKSTPAASKAATDANTAIVPISQLPQDRQKGAQALAKIISDDIQARTNSGYSPPDGQTASSLGETYAARIEYEMHMNHGVGQPNYTGQFRALHANLKKNKSLVQRLLSGSLTASELATMSTSDMASEELQRERAEMKEVLDRQVIAVVEEGPRYRQDHKGVHLIEDETRHGTDAQMTDHESSTQRPSIADARTSSHGQSGSPSGESPLVVDTGSQADPNAERRPTSQHFDMKNIWAKTQPSPTIGTPPAGARTMQIAPRRRSSIAQNAAKVDPDVDRMLEDDDDSYAPADVTGSDQVVWHGKLVQSSEDSAPTVNARFVAGRDLASTGSWASLLPHKLSIDGRLQIEKAEQYLCGLRWSSSSDVTVLSLSPYDNADAFNEVFDYFHSRKRYAVVEKDKPPMVKDLYIIPVDAGEALPEHVLMLEHCSLKKPVEERLLLATLIVARAPEVQSAVQESAPMQQSNGHLPPHVRQSIGGPAGSPINVQNATFSPPNSGGLGGPPSHEIPPNPYVAQAQQQPPPRPVSQHPNSMVNSILGDLQYCPTAQTIFQETTHLEEIQLRNLALILSQDVVARTDFTALTNRLYGLKSA</sequence>
<evidence type="ECO:0000313" key="11">
    <source>
        <dbReference type="EMBL" id="CZT25375.1"/>
    </source>
</evidence>
<evidence type="ECO:0000259" key="9">
    <source>
        <dbReference type="PROSITE" id="PS50016"/>
    </source>
</evidence>
<protein>
    <recommendedName>
        <fullName evidence="3">Transcription factor BYE1</fullName>
    </recommendedName>
</protein>
<feature type="compositionally biased region" description="Basic and acidic residues" evidence="8">
    <location>
        <begin position="146"/>
        <end position="161"/>
    </location>
</feature>
<dbReference type="GO" id="GO:0006368">
    <property type="term" value="P:transcription elongation by RNA polymerase II"/>
    <property type="evidence" value="ECO:0007669"/>
    <property type="project" value="TreeGrafter"/>
</dbReference>
<feature type="domain" description="PHD-type" evidence="9">
    <location>
        <begin position="56"/>
        <end position="108"/>
    </location>
</feature>
<dbReference type="OrthoDB" id="79252at2759"/>
<dbReference type="SUPFAM" id="SSF46942">
    <property type="entry name" value="Elongation factor TFIIS domain 2"/>
    <property type="match status" value="1"/>
</dbReference>
<dbReference type="Gene3D" id="3.30.40.10">
    <property type="entry name" value="Zinc/RING finger domain, C3HC4 (zinc finger)"/>
    <property type="match status" value="1"/>
</dbReference>
<feature type="compositionally biased region" description="Polar residues" evidence="8">
    <location>
        <begin position="694"/>
        <end position="705"/>
    </location>
</feature>
<proteinExistence type="inferred from homology"/>
<dbReference type="InterPro" id="IPR011011">
    <property type="entry name" value="Znf_FYVE_PHD"/>
</dbReference>
<dbReference type="GO" id="GO:0001139">
    <property type="term" value="F:RNA polymerase II complex recruiting activity"/>
    <property type="evidence" value="ECO:0007669"/>
    <property type="project" value="TreeGrafter"/>
</dbReference>
<dbReference type="Pfam" id="PF23257">
    <property type="entry name" value="DUF7071"/>
    <property type="match status" value="1"/>
</dbReference>
<reference evidence="11 12" key="1">
    <citation type="submission" date="2016-03" db="EMBL/GenBank/DDBJ databases">
        <authorList>
            <person name="Ploux O."/>
        </authorList>
    </citation>
    <scope>NUCLEOTIDE SEQUENCE [LARGE SCALE GENOMIC DNA]</scope>
    <source>
        <strain evidence="11 12">URUG2</strain>
    </source>
</reference>
<name>A0A2D3VH57_9PEZI</name>
<comment type="similarity">
    <text evidence="2">Belongs to the BYE1 family.</text>
</comment>
<dbReference type="GO" id="GO:0000977">
    <property type="term" value="F:RNA polymerase II transcription regulatory region sequence-specific DNA binding"/>
    <property type="evidence" value="ECO:0007669"/>
    <property type="project" value="TreeGrafter"/>
</dbReference>
<comment type="function">
    <text evidence="1">Negative regulator of transcription elongation.</text>
</comment>
<keyword evidence="4" id="KW-0479">Metal-binding</keyword>
<feature type="compositionally biased region" description="Basic and acidic residues" evidence="8">
    <location>
        <begin position="410"/>
        <end position="423"/>
    </location>
</feature>
<feature type="compositionally biased region" description="Low complexity" evidence="8">
    <location>
        <begin position="245"/>
        <end position="258"/>
    </location>
</feature>
<dbReference type="PANTHER" id="PTHR11477">
    <property type="entry name" value="TRANSCRIPTION FACTOR S-II ZINC FINGER DOMAIN-CONTAINING PROTEIN"/>
    <property type="match status" value="1"/>
</dbReference>
<dbReference type="InterPro" id="IPR003618">
    <property type="entry name" value="TFIIS_cen_dom"/>
</dbReference>
<dbReference type="PROSITE" id="PS01359">
    <property type="entry name" value="ZF_PHD_1"/>
    <property type="match status" value="1"/>
</dbReference>
<feature type="domain" description="TFIIS central" evidence="10">
    <location>
        <begin position="268"/>
        <end position="393"/>
    </location>
</feature>
<evidence type="ECO:0000256" key="1">
    <source>
        <dbReference type="ARBA" id="ARBA00002311"/>
    </source>
</evidence>
<accession>A0A2D3VH57</accession>
<dbReference type="AlphaFoldDB" id="A0A2D3VH57"/>
<evidence type="ECO:0000256" key="7">
    <source>
        <dbReference type="PROSITE-ProRule" id="PRU00146"/>
    </source>
</evidence>
<dbReference type="GO" id="GO:0005634">
    <property type="term" value="C:nucleus"/>
    <property type="evidence" value="ECO:0007669"/>
    <property type="project" value="TreeGrafter"/>
</dbReference>
<evidence type="ECO:0000256" key="4">
    <source>
        <dbReference type="ARBA" id="ARBA00022723"/>
    </source>
</evidence>
<dbReference type="Gene3D" id="1.10.472.30">
    <property type="entry name" value="Transcription elongation factor S-II, central domain"/>
    <property type="match status" value="1"/>
</dbReference>
<dbReference type="CDD" id="cd21538">
    <property type="entry name" value="SPOC_TFIIS"/>
    <property type="match status" value="1"/>
</dbReference>
<dbReference type="SUPFAM" id="SSF57903">
    <property type="entry name" value="FYVE/PHD zinc finger"/>
    <property type="match status" value="1"/>
</dbReference>
<evidence type="ECO:0000313" key="12">
    <source>
        <dbReference type="Proteomes" id="UP000225277"/>
    </source>
</evidence>
<feature type="compositionally biased region" description="Polar residues" evidence="8">
    <location>
        <begin position="433"/>
        <end position="445"/>
    </location>
</feature>
<feature type="compositionally biased region" description="Pro residues" evidence="8">
    <location>
        <begin position="183"/>
        <end position="193"/>
    </location>
</feature>
<keyword evidence="12" id="KW-1185">Reference proteome</keyword>
<dbReference type="InterPro" id="IPR019787">
    <property type="entry name" value="Znf_PHD-finger"/>
</dbReference>
<dbReference type="STRING" id="112498.A0A2D3VH57"/>
<dbReference type="GO" id="GO:0031564">
    <property type="term" value="P:transcription antitermination"/>
    <property type="evidence" value="ECO:0007669"/>
    <property type="project" value="TreeGrafter"/>
</dbReference>
<dbReference type="SMART" id="SM00249">
    <property type="entry name" value="PHD"/>
    <property type="match status" value="1"/>
</dbReference>
<evidence type="ECO:0000256" key="5">
    <source>
        <dbReference type="ARBA" id="ARBA00022771"/>
    </source>
</evidence>
<dbReference type="InterPro" id="IPR036575">
    <property type="entry name" value="TFIIS_cen_dom_sf"/>
</dbReference>
<feature type="region of interest" description="Disordered" evidence="8">
    <location>
        <begin position="180"/>
        <end position="258"/>
    </location>
</feature>
<organism evidence="11 12">
    <name type="scientific">Ramularia collo-cygni</name>
    <dbReference type="NCBI Taxonomy" id="112498"/>
    <lineage>
        <taxon>Eukaryota</taxon>
        <taxon>Fungi</taxon>
        <taxon>Dikarya</taxon>
        <taxon>Ascomycota</taxon>
        <taxon>Pezizomycotina</taxon>
        <taxon>Dothideomycetes</taxon>
        <taxon>Dothideomycetidae</taxon>
        <taxon>Mycosphaerellales</taxon>
        <taxon>Mycosphaerellaceae</taxon>
        <taxon>Ramularia</taxon>
    </lineage>
</organism>
<dbReference type="EMBL" id="FJUY01000027">
    <property type="protein sequence ID" value="CZT25375.1"/>
    <property type="molecule type" value="Genomic_DNA"/>
</dbReference>
<evidence type="ECO:0000256" key="2">
    <source>
        <dbReference type="ARBA" id="ARBA00011050"/>
    </source>
</evidence>
<dbReference type="Pfam" id="PF07500">
    <property type="entry name" value="TFIIS_M"/>
    <property type="match status" value="1"/>
</dbReference>